<dbReference type="AlphaFoldDB" id="A0AAU6WTK6"/>
<reference evidence="1 2" key="1">
    <citation type="submission" date="2024-04" db="EMBL/GenBank/DDBJ databases">
        <title>Genome sequencing and assembly of rice foliar adapted Chryseobacterium endophyticum OsEnb-ALM-A6.</title>
        <authorList>
            <person name="Kumar S."/>
            <person name="Javed M."/>
            <person name="Chouhan V."/>
            <person name="Charishma K."/>
            <person name="Patel A."/>
            <person name="Kumar M."/>
            <person name="Sahu K.P."/>
            <person name="Kumar A."/>
        </authorList>
    </citation>
    <scope>NUCLEOTIDE SEQUENCE [LARGE SCALE GENOMIC DNA]</scope>
    <source>
        <strain evidence="1 2">OsEnb-ALM-A6</strain>
    </source>
</reference>
<evidence type="ECO:0000313" key="1">
    <source>
        <dbReference type="EMBL" id="XAO75899.1"/>
    </source>
</evidence>
<name>A0AAU6WTK6_9FLAO</name>
<gene>
    <name evidence="1" type="ORF">AAFP95_08670</name>
</gene>
<keyword evidence="2" id="KW-1185">Reference proteome</keyword>
<organism evidence="1 2">
    <name type="scientific">Chryseobacterium endophyticum</name>
    <dbReference type="NCBI Taxonomy" id="1854762"/>
    <lineage>
        <taxon>Bacteria</taxon>
        <taxon>Pseudomonadati</taxon>
        <taxon>Bacteroidota</taxon>
        <taxon>Flavobacteriia</taxon>
        <taxon>Flavobacteriales</taxon>
        <taxon>Weeksellaceae</taxon>
        <taxon>Chryseobacterium group</taxon>
        <taxon>Chryseobacterium</taxon>
    </lineage>
</organism>
<dbReference type="RefSeq" id="WP_345767436.1">
    <property type="nucleotide sequence ID" value="NZ_CP154834.1"/>
</dbReference>
<sequence>MHQVKYIKSIYRQFAEYMQKFNKPLEHLVIGLSQEGGVESLVNQEEITERWNMLKNELQPELGNTFEEKNMIEGGDRDFSDTLPLIKNNLLYTLFLNDLFYEYADPGIFIEQENNNISHRFLPMRA</sequence>
<evidence type="ECO:0000313" key="2">
    <source>
        <dbReference type="Proteomes" id="UP001463665"/>
    </source>
</evidence>
<proteinExistence type="predicted"/>
<protein>
    <submittedName>
        <fullName evidence="1">Uncharacterized protein</fullName>
    </submittedName>
</protein>
<dbReference type="EMBL" id="CP154834">
    <property type="protein sequence ID" value="XAO75899.1"/>
    <property type="molecule type" value="Genomic_DNA"/>
</dbReference>
<dbReference type="Proteomes" id="UP001463665">
    <property type="component" value="Chromosome"/>
</dbReference>
<accession>A0AAU6WTK6</accession>